<evidence type="ECO:0000313" key="2">
    <source>
        <dbReference type="Proteomes" id="UP000247790"/>
    </source>
</evidence>
<proteinExistence type="predicted"/>
<gene>
    <name evidence="1" type="ORF">DFQ00_101356</name>
</gene>
<comment type="caution">
    <text evidence="1">The sequence shown here is derived from an EMBL/GenBank/DDBJ whole genome shotgun (WGS) entry which is preliminary data.</text>
</comment>
<organism evidence="1 2">
    <name type="scientific">Paenibacillus barcinonensis</name>
    <dbReference type="NCBI Taxonomy" id="198119"/>
    <lineage>
        <taxon>Bacteria</taxon>
        <taxon>Bacillati</taxon>
        <taxon>Bacillota</taxon>
        <taxon>Bacilli</taxon>
        <taxon>Bacillales</taxon>
        <taxon>Paenibacillaceae</taxon>
        <taxon>Paenibacillus</taxon>
    </lineage>
</organism>
<dbReference type="Proteomes" id="UP000247790">
    <property type="component" value="Unassembled WGS sequence"/>
</dbReference>
<name>A0A2V4VQM9_PAEBA</name>
<dbReference type="EMBL" id="QJSW01000001">
    <property type="protein sequence ID" value="PYE52419.1"/>
    <property type="molecule type" value="Genomic_DNA"/>
</dbReference>
<reference evidence="1 2" key="1">
    <citation type="submission" date="2018-06" db="EMBL/GenBank/DDBJ databases">
        <title>Genomic Encyclopedia of Type Strains, Phase III (KMG-III): the genomes of soil and plant-associated and newly described type strains.</title>
        <authorList>
            <person name="Whitman W."/>
        </authorList>
    </citation>
    <scope>NUCLEOTIDE SEQUENCE [LARGE SCALE GENOMIC DNA]</scope>
    <source>
        <strain evidence="1 2">CECT 7022</strain>
    </source>
</reference>
<sequence>MESKLCFVGAGFHASTNIYPAAVEAGAYIQAVATRHLEHSQATLLRFGSSGQAYDQAGLDLMRSMKLDMLRPPFVE</sequence>
<protein>
    <submittedName>
        <fullName evidence="1">Uncharacterized protein</fullName>
    </submittedName>
</protein>
<evidence type="ECO:0000313" key="1">
    <source>
        <dbReference type="EMBL" id="PYE52419.1"/>
    </source>
</evidence>
<accession>A0A2V4VQM9</accession>
<dbReference type="AlphaFoldDB" id="A0A2V4VQM9"/>